<dbReference type="AlphaFoldDB" id="A0A142EQ40"/>
<dbReference type="KEGG" id="alm:AO498_12425"/>
<dbReference type="InterPro" id="IPR036388">
    <property type="entry name" value="WH-like_DNA-bd_sf"/>
</dbReference>
<evidence type="ECO:0000256" key="4">
    <source>
        <dbReference type="ARBA" id="ARBA00023163"/>
    </source>
</evidence>
<dbReference type="GO" id="GO:0016987">
    <property type="term" value="F:sigma factor activity"/>
    <property type="evidence" value="ECO:0007669"/>
    <property type="project" value="UniProtKB-KW"/>
</dbReference>
<reference evidence="8" key="1">
    <citation type="submission" date="2015-09" db="EMBL/GenBank/DDBJ databases">
        <title>Complete sequence of Algoriphagus sp. M8-2.</title>
        <authorList>
            <person name="Shintani M."/>
        </authorList>
    </citation>
    <scope>NUCLEOTIDE SEQUENCE [LARGE SCALE GENOMIC DNA]</scope>
    <source>
        <strain evidence="8">M8-2</strain>
    </source>
</reference>
<dbReference type="PANTHER" id="PTHR43133:SF51">
    <property type="entry name" value="RNA POLYMERASE SIGMA FACTOR"/>
    <property type="match status" value="1"/>
</dbReference>
<evidence type="ECO:0000259" key="6">
    <source>
        <dbReference type="Pfam" id="PF08281"/>
    </source>
</evidence>
<dbReference type="CDD" id="cd06171">
    <property type="entry name" value="Sigma70_r4"/>
    <property type="match status" value="1"/>
</dbReference>
<organism evidence="7 8">
    <name type="scientific">Algoriphagus sanaruensis</name>
    <dbReference type="NCBI Taxonomy" id="1727163"/>
    <lineage>
        <taxon>Bacteria</taxon>
        <taxon>Pseudomonadati</taxon>
        <taxon>Bacteroidota</taxon>
        <taxon>Cytophagia</taxon>
        <taxon>Cytophagales</taxon>
        <taxon>Cyclobacteriaceae</taxon>
        <taxon>Algoriphagus</taxon>
    </lineage>
</organism>
<dbReference type="InterPro" id="IPR039425">
    <property type="entry name" value="RNA_pol_sigma-70-like"/>
</dbReference>
<dbReference type="InterPro" id="IPR013324">
    <property type="entry name" value="RNA_pol_sigma_r3/r4-like"/>
</dbReference>
<keyword evidence="4" id="KW-0804">Transcription</keyword>
<reference evidence="7 8" key="2">
    <citation type="journal article" date="2016" name="Genome Announc.">
        <title>Complete Genome Sequence of Algoriphagus sp. Strain M8-2, Isolated from a Brackish Lake.</title>
        <authorList>
            <person name="Muraguchi Y."/>
            <person name="Kushimoto K."/>
            <person name="Ohtsubo Y."/>
            <person name="Suzuki T."/>
            <person name="Dohra H."/>
            <person name="Kimbara K."/>
            <person name="Shintani M."/>
        </authorList>
    </citation>
    <scope>NUCLEOTIDE SEQUENCE [LARGE SCALE GENOMIC DNA]</scope>
    <source>
        <strain evidence="7 8">M8-2</strain>
    </source>
</reference>
<dbReference type="NCBIfam" id="TIGR02937">
    <property type="entry name" value="sigma70-ECF"/>
    <property type="match status" value="1"/>
</dbReference>
<evidence type="ECO:0000259" key="5">
    <source>
        <dbReference type="Pfam" id="PF04542"/>
    </source>
</evidence>
<comment type="similarity">
    <text evidence="1">Belongs to the sigma-70 factor family. ECF subfamily.</text>
</comment>
<name>A0A142EQ40_9BACT</name>
<dbReference type="OrthoDB" id="9785675at2"/>
<dbReference type="EMBL" id="CP012836">
    <property type="protein sequence ID" value="AMQ57245.1"/>
    <property type="molecule type" value="Genomic_DNA"/>
</dbReference>
<evidence type="ECO:0000256" key="2">
    <source>
        <dbReference type="ARBA" id="ARBA00023015"/>
    </source>
</evidence>
<dbReference type="InterPro" id="IPR013249">
    <property type="entry name" value="RNA_pol_sigma70_r4_t2"/>
</dbReference>
<dbReference type="SUPFAM" id="SSF88946">
    <property type="entry name" value="Sigma2 domain of RNA polymerase sigma factors"/>
    <property type="match status" value="1"/>
</dbReference>
<dbReference type="PANTHER" id="PTHR43133">
    <property type="entry name" value="RNA POLYMERASE ECF-TYPE SIGMA FACTO"/>
    <property type="match status" value="1"/>
</dbReference>
<dbReference type="PATRIC" id="fig|1727163.4.peg.2598"/>
<dbReference type="SUPFAM" id="SSF88659">
    <property type="entry name" value="Sigma3 and sigma4 domains of RNA polymerase sigma factors"/>
    <property type="match status" value="1"/>
</dbReference>
<evidence type="ECO:0000256" key="1">
    <source>
        <dbReference type="ARBA" id="ARBA00010641"/>
    </source>
</evidence>
<protein>
    <submittedName>
        <fullName evidence="7">RNA polymerase subunit sigma</fullName>
    </submittedName>
</protein>
<dbReference type="GO" id="GO:0003677">
    <property type="term" value="F:DNA binding"/>
    <property type="evidence" value="ECO:0007669"/>
    <property type="project" value="InterPro"/>
</dbReference>
<keyword evidence="2" id="KW-0805">Transcription regulation</keyword>
<evidence type="ECO:0000313" key="7">
    <source>
        <dbReference type="EMBL" id="AMQ57245.1"/>
    </source>
</evidence>
<keyword evidence="3" id="KW-0731">Sigma factor</keyword>
<dbReference type="Pfam" id="PF04542">
    <property type="entry name" value="Sigma70_r2"/>
    <property type="match status" value="1"/>
</dbReference>
<dbReference type="Pfam" id="PF08281">
    <property type="entry name" value="Sigma70_r4_2"/>
    <property type="match status" value="1"/>
</dbReference>
<gene>
    <name evidence="7" type="ORF">AO498_12425</name>
</gene>
<evidence type="ECO:0000313" key="8">
    <source>
        <dbReference type="Proteomes" id="UP000073816"/>
    </source>
</evidence>
<dbReference type="InterPro" id="IPR013325">
    <property type="entry name" value="RNA_pol_sigma_r2"/>
</dbReference>
<proteinExistence type="inferred from homology"/>
<dbReference type="InterPro" id="IPR007627">
    <property type="entry name" value="RNA_pol_sigma70_r2"/>
</dbReference>
<dbReference type="RefSeq" id="WP_067548125.1">
    <property type="nucleotide sequence ID" value="NZ_CP012836.1"/>
</dbReference>
<dbReference type="GO" id="GO:0006352">
    <property type="term" value="P:DNA-templated transcription initiation"/>
    <property type="evidence" value="ECO:0007669"/>
    <property type="project" value="InterPro"/>
</dbReference>
<dbReference type="Gene3D" id="1.10.1740.10">
    <property type="match status" value="1"/>
</dbReference>
<dbReference type="InterPro" id="IPR014284">
    <property type="entry name" value="RNA_pol_sigma-70_dom"/>
</dbReference>
<dbReference type="STRING" id="1727163.AO498_12425"/>
<sequence>MKEIDRQILQLIQNPQTKEAGFRKLIETYQRHVYQLIRRMVLIHEDANDLTQDTFIKAFRHIHKFESQSGLFTWLYRIATNESLSFLEKKKKRFFFSIDDHQEKLGSYLDYSSQLNGDQIQLKLQKALLRLPEKQKLVFLLRYQDELSYEQISEITQTSVGALKASYHHAAKKIEQFIEED</sequence>
<evidence type="ECO:0000256" key="3">
    <source>
        <dbReference type="ARBA" id="ARBA00023082"/>
    </source>
</evidence>
<feature type="domain" description="RNA polymerase sigma factor 70 region 4 type 2" evidence="6">
    <location>
        <begin position="122"/>
        <end position="174"/>
    </location>
</feature>
<keyword evidence="8" id="KW-1185">Reference proteome</keyword>
<feature type="domain" description="RNA polymerase sigma-70 region 2" evidence="5">
    <location>
        <begin position="25"/>
        <end position="92"/>
    </location>
</feature>
<dbReference type="Proteomes" id="UP000073816">
    <property type="component" value="Chromosome"/>
</dbReference>
<accession>A0A142EQ40</accession>
<dbReference type="Gene3D" id="1.10.10.10">
    <property type="entry name" value="Winged helix-like DNA-binding domain superfamily/Winged helix DNA-binding domain"/>
    <property type="match status" value="1"/>
</dbReference>